<proteinExistence type="predicted"/>
<dbReference type="PANTHER" id="PTHR38790">
    <property type="entry name" value="2EXR DOMAIN-CONTAINING PROTEIN-RELATED"/>
    <property type="match status" value="1"/>
</dbReference>
<dbReference type="OrthoDB" id="5413827at2759"/>
<reference evidence="1 2" key="1">
    <citation type="journal article" date="2018" name="Sci. Rep.">
        <title>Comparative genomics provides insights into the lifestyle and reveals functional heterogeneity of dark septate endophytic fungi.</title>
        <authorList>
            <person name="Knapp D.G."/>
            <person name="Nemeth J.B."/>
            <person name="Barry K."/>
            <person name="Hainaut M."/>
            <person name="Henrissat B."/>
            <person name="Johnson J."/>
            <person name="Kuo A."/>
            <person name="Lim J.H.P."/>
            <person name="Lipzen A."/>
            <person name="Nolan M."/>
            <person name="Ohm R.A."/>
            <person name="Tamas L."/>
            <person name="Grigoriev I.V."/>
            <person name="Spatafora J.W."/>
            <person name="Nagy L.G."/>
            <person name="Kovacs G.M."/>
        </authorList>
    </citation>
    <scope>NUCLEOTIDE SEQUENCE [LARGE SCALE GENOMIC DNA]</scope>
    <source>
        <strain evidence="1 2">DSE2036</strain>
    </source>
</reference>
<dbReference type="AlphaFoldDB" id="A0A2V1D628"/>
<protein>
    <submittedName>
        <fullName evidence="1">Uncharacterized protein</fullName>
    </submittedName>
</protein>
<dbReference type="EMBL" id="KZ805580">
    <property type="protein sequence ID" value="PVH93567.1"/>
    <property type="molecule type" value="Genomic_DNA"/>
</dbReference>
<organism evidence="1 2">
    <name type="scientific">Periconia macrospinosa</name>
    <dbReference type="NCBI Taxonomy" id="97972"/>
    <lineage>
        <taxon>Eukaryota</taxon>
        <taxon>Fungi</taxon>
        <taxon>Dikarya</taxon>
        <taxon>Ascomycota</taxon>
        <taxon>Pezizomycotina</taxon>
        <taxon>Dothideomycetes</taxon>
        <taxon>Pleosporomycetidae</taxon>
        <taxon>Pleosporales</taxon>
        <taxon>Massarineae</taxon>
        <taxon>Periconiaceae</taxon>
        <taxon>Periconia</taxon>
    </lineage>
</organism>
<evidence type="ECO:0000313" key="2">
    <source>
        <dbReference type="Proteomes" id="UP000244855"/>
    </source>
</evidence>
<dbReference type="PANTHER" id="PTHR38790:SF4">
    <property type="entry name" value="2EXR DOMAIN-CONTAINING PROTEIN"/>
    <property type="match status" value="1"/>
</dbReference>
<sequence>MAQSSESIGAAKTAAELTTMHNTANSILLRLPGEIRNRIYKCFLECLEIKFCKKSGTDKEFLRIGRRERKKWKTSSQQFAFIKVCRQMYEETRLLPFRATTWSAIPHIIHEHTDGPATLMYRKQFHGILRRFNDEQIAAIENLEVQILMFQNDNSTTVEYQNIGAGYDLILPYCINEQRDFPEESFESLRKSEIVLTGLRNISLVFTGIAARHLERIWHTALVGVMAFAGLCPKGFDIADKRYAFERAVEVRRDTWNVVLPFR</sequence>
<accession>A0A2V1D628</accession>
<dbReference type="Proteomes" id="UP000244855">
    <property type="component" value="Unassembled WGS sequence"/>
</dbReference>
<gene>
    <name evidence="1" type="ORF">DM02DRAFT_619190</name>
</gene>
<evidence type="ECO:0000313" key="1">
    <source>
        <dbReference type="EMBL" id="PVH93567.1"/>
    </source>
</evidence>
<name>A0A2V1D628_9PLEO</name>
<keyword evidence="2" id="KW-1185">Reference proteome</keyword>